<keyword evidence="5 10" id="KW-0812">Transmembrane</keyword>
<evidence type="ECO:0000256" key="9">
    <source>
        <dbReference type="ARBA" id="ARBA00023136"/>
    </source>
</evidence>
<keyword evidence="16" id="KW-1185">Reference proteome</keyword>
<evidence type="ECO:0000256" key="12">
    <source>
        <dbReference type="SAM" id="Phobius"/>
    </source>
</evidence>
<dbReference type="InterPro" id="IPR019570">
    <property type="entry name" value="Connexin_CCC"/>
</dbReference>
<comment type="subcellular location">
    <subcellularLocation>
        <location evidence="2">Cell junction</location>
        <location evidence="2">Gap junction</location>
    </subcellularLocation>
    <subcellularLocation>
        <location evidence="3 10">Cell membrane</location>
        <topology evidence="3 10">Multi-pass membrane protein</topology>
    </subcellularLocation>
</comment>
<comment type="similarity">
    <text evidence="10">Belongs to the connexin family.</text>
</comment>
<reference evidence="15 16" key="1">
    <citation type="journal article" date="2023" name="Genes (Basel)">
        <title>Chromosome-Level Genome Assembly and Circadian Gene Repertoire of the Patagonia Blennie Eleginops maclovinus-The Closest Ancestral Proxy of Antarctic Cryonotothenioids.</title>
        <authorList>
            <person name="Cheng C.C."/>
            <person name="Rivera-Colon A.G."/>
            <person name="Minhas B.F."/>
            <person name="Wilson L."/>
            <person name="Rayamajhi N."/>
            <person name="Vargas-Chacoff L."/>
            <person name="Catchen J.M."/>
        </authorList>
    </citation>
    <scope>NUCLEOTIDE SEQUENCE [LARGE SCALE GENOMIC DNA]</scope>
    <source>
        <strain evidence="15">JMC-PN-2008</strain>
    </source>
</reference>
<dbReference type="PANTHER" id="PTHR11984">
    <property type="entry name" value="CONNEXIN"/>
    <property type="match status" value="1"/>
</dbReference>
<comment type="caution">
    <text evidence="15">The sequence shown here is derived from an EMBL/GenBank/DDBJ whole genome shotgun (WGS) entry which is preliminary data.</text>
</comment>
<evidence type="ECO:0000256" key="2">
    <source>
        <dbReference type="ARBA" id="ARBA00004610"/>
    </source>
</evidence>
<feature type="region of interest" description="Disordered" evidence="11">
    <location>
        <begin position="111"/>
        <end position="136"/>
    </location>
</feature>
<dbReference type="Gene3D" id="1.20.1440.80">
    <property type="entry name" value="Gap junction channel protein cysteine-rich domain"/>
    <property type="match status" value="1"/>
</dbReference>
<dbReference type="SMART" id="SM00037">
    <property type="entry name" value="CNX"/>
    <property type="match status" value="1"/>
</dbReference>
<dbReference type="PROSITE" id="PS00408">
    <property type="entry name" value="CONNEXINS_2"/>
    <property type="match status" value="1"/>
</dbReference>
<dbReference type="InterPro" id="IPR000500">
    <property type="entry name" value="Connexin"/>
</dbReference>
<name>A0AAN7XF05_ELEMC</name>
<evidence type="ECO:0000256" key="6">
    <source>
        <dbReference type="ARBA" id="ARBA00022868"/>
    </source>
</evidence>
<evidence type="ECO:0000256" key="10">
    <source>
        <dbReference type="RuleBase" id="RU000630"/>
    </source>
</evidence>
<evidence type="ECO:0000256" key="3">
    <source>
        <dbReference type="ARBA" id="ARBA00004651"/>
    </source>
</evidence>
<evidence type="ECO:0000259" key="13">
    <source>
        <dbReference type="SMART" id="SM00037"/>
    </source>
</evidence>
<keyword evidence="6 10" id="KW-0303">Gap junction</keyword>
<dbReference type="GO" id="GO:0005243">
    <property type="term" value="F:gap junction channel activity"/>
    <property type="evidence" value="ECO:0007669"/>
    <property type="project" value="TreeGrafter"/>
</dbReference>
<feature type="domain" description="Connexin cysteine-rich" evidence="14">
    <location>
        <begin position="195"/>
        <end position="261"/>
    </location>
</feature>
<dbReference type="FunFam" id="1.20.1440.80:FF:000003">
    <property type="entry name" value="Gap junction protein"/>
    <property type="match status" value="1"/>
</dbReference>
<accession>A0AAN7XF05</accession>
<evidence type="ECO:0000256" key="4">
    <source>
        <dbReference type="ARBA" id="ARBA00022475"/>
    </source>
</evidence>
<feature type="transmembrane region" description="Helical" evidence="12">
    <location>
        <begin position="76"/>
        <end position="97"/>
    </location>
</feature>
<sequence>MSWSFLTRLLEEIHHHSTFVGKVWLTVLIIFRIVLTAVGGESIYSDEQTKFTCNTKQPGCDNVCYDAFAPLSHVRFWVFQIIMISTPSIMYVGYAIHKIARISEEDRRKLQRLRKKPTSHSRWRESHPLEDVLEGDEDDDAEPMIFEDTLEVQETKPEAVSSTSKDPPKHDGRRRIMQEGLMRIYVLQLMSRAIFEIAFLAGQYLLYGFRVSPSYVCNRVPCPHRVDCFISRPTEKTIFLLIMYVVSCLCLVLNVCEMLHLGIGTFRDTLRIKRNRGRRMSYGYPFSRNIPASPPGYNLVMKTDKPTRIPNSLITHEQNMANVAQEQQCTSPDENIPSDLASLHRHLRVAQEQLDMAFQTYQTKNIQQTSRTSSPVSGGTMAEQNRVNTVQEKQGARPKLATEKAATIVKNGKTSVWI</sequence>
<comment type="subunit">
    <text evidence="10">A connexon is composed of a hexamer of connexins.</text>
</comment>
<feature type="transmembrane region" description="Helical" evidence="12">
    <location>
        <begin position="21"/>
        <end position="40"/>
    </location>
</feature>
<keyword evidence="9 12" id="KW-0472">Membrane</keyword>
<proteinExistence type="inferred from homology"/>
<evidence type="ECO:0000256" key="1">
    <source>
        <dbReference type="ARBA" id="ARBA00003922"/>
    </source>
</evidence>
<dbReference type="AlphaFoldDB" id="A0AAN7XF05"/>
<comment type="function">
    <text evidence="1 10">One gap junction consists of a cluster of closely packed pairs of transmembrane channels, the connexons, through which materials of low MW diffuse from one cell to a neighboring cell.</text>
</comment>
<dbReference type="InterPro" id="IPR017990">
    <property type="entry name" value="Connexin_CS"/>
</dbReference>
<organism evidence="15 16">
    <name type="scientific">Eleginops maclovinus</name>
    <name type="common">Patagonian blennie</name>
    <name type="synonym">Eleginus maclovinus</name>
    <dbReference type="NCBI Taxonomy" id="56733"/>
    <lineage>
        <taxon>Eukaryota</taxon>
        <taxon>Metazoa</taxon>
        <taxon>Chordata</taxon>
        <taxon>Craniata</taxon>
        <taxon>Vertebrata</taxon>
        <taxon>Euteleostomi</taxon>
        <taxon>Actinopterygii</taxon>
        <taxon>Neopterygii</taxon>
        <taxon>Teleostei</taxon>
        <taxon>Neoteleostei</taxon>
        <taxon>Acanthomorphata</taxon>
        <taxon>Eupercaria</taxon>
        <taxon>Perciformes</taxon>
        <taxon>Notothenioidei</taxon>
        <taxon>Eleginopidae</taxon>
        <taxon>Eleginops</taxon>
    </lineage>
</organism>
<evidence type="ECO:0000256" key="8">
    <source>
        <dbReference type="ARBA" id="ARBA00022989"/>
    </source>
</evidence>
<keyword evidence="7" id="KW-0965">Cell junction</keyword>
<evidence type="ECO:0000313" key="16">
    <source>
        <dbReference type="Proteomes" id="UP001346869"/>
    </source>
</evidence>
<evidence type="ECO:0000256" key="11">
    <source>
        <dbReference type="SAM" id="MobiDB-lite"/>
    </source>
</evidence>
<keyword evidence="8 12" id="KW-1133">Transmembrane helix</keyword>
<dbReference type="EMBL" id="JAUZQC010000014">
    <property type="protein sequence ID" value="KAK5860102.1"/>
    <property type="molecule type" value="Genomic_DNA"/>
</dbReference>
<dbReference type="Proteomes" id="UP001346869">
    <property type="component" value="Unassembled WGS sequence"/>
</dbReference>
<keyword evidence="4" id="KW-1003">Cell membrane</keyword>
<dbReference type="Pfam" id="PF00029">
    <property type="entry name" value="Connexin"/>
    <property type="match status" value="1"/>
</dbReference>
<evidence type="ECO:0000256" key="7">
    <source>
        <dbReference type="ARBA" id="ARBA00022949"/>
    </source>
</evidence>
<feature type="transmembrane region" description="Helical" evidence="12">
    <location>
        <begin position="184"/>
        <end position="206"/>
    </location>
</feature>
<dbReference type="PANTHER" id="PTHR11984:SF52">
    <property type="entry name" value="GAP JUNCTION GAMMA-2 PROTEIN"/>
    <property type="match status" value="1"/>
</dbReference>
<gene>
    <name evidence="15" type="ORF">PBY51_021602</name>
</gene>
<feature type="transmembrane region" description="Helical" evidence="12">
    <location>
        <begin position="241"/>
        <end position="266"/>
    </location>
</feature>
<feature type="compositionally biased region" description="Basic residues" evidence="11">
    <location>
        <begin position="111"/>
        <end position="121"/>
    </location>
</feature>
<dbReference type="PRINTS" id="PR00206">
    <property type="entry name" value="CONNEXIN"/>
</dbReference>
<feature type="domain" description="Connexin N-terminal" evidence="13">
    <location>
        <begin position="42"/>
        <end position="75"/>
    </location>
</feature>
<dbReference type="InterPro" id="IPR013092">
    <property type="entry name" value="Connexin_N"/>
</dbReference>
<evidence type="ECO:0000313" key="15">
    <source>
        <dbReference type="EMBL" id="KAK5860102.1"/>
    </source>
</evidence>
<evidence type="ECO:0000256" key="5">
    <source>
        <dbReference type="ARBA" id="ARBA00022692"/>
    </source>
</evidence>
<evidence type="ECO:0000259" key="14">
    <source>
        <dbReference type="SMART" id="SM01089"/>
    </source>
</evidence>
<feature type="region of interest" description="Disordered" evidence="11">
    <location>
        <begin position="153"/>
        <end position="172"/>
    </location>
</feature>
<reference evidence="15 16" key="2">
    <citation type="journal article" date="2023" name="Mol. Biol. Evol.">
        <title>Genomics of Secondarily Temperate Adaptation in the Only Non-Antarctic Icefish.</title>
        <authorList>
            <person name="Rivera-Colon A.G."/>
            <person name="Rayamajhi N."/>
            <person name="Minhas B.F."/>
            <person name="Madrigal G."/>
            <person name="Bilyk K.T."/>
            <person name="Yoon V."/>
            <person name="Hune M."/>
            <person name="Gregory S."/>
            <person name="Cheng C.H.C."/>
            <person name="Catchen J.M."/>
        </authorList>
    </citation>
    <scope>NUCLEOTIDE SEQUENCE [LARGE SCALE GENOMIC DNA]</scope>
    <source>
        <strain evidence="15">JMC-PN-2008</strain>
    </source>
</reference>
<dbReference type="PROSITE" id="PS00407">
    <property type="entry name" value="CONNEXINS_1"/>
    <property type="match status" value="1"/>
</dbReference>
<dbReference type="SMART" id="SM01089">
    <property type="entry name" value="Connexin_CCC"/>
    <property type="match status" value="1"/>
</dbReference>
<dbReference type="GO" id="GO:0005922">
    <property type="term" value="C:connexin complex"/>
    <property type="evidence" value="ECO:0007669"/>
    <property type="project" value="InterPro"/>
</dbReference>
<dbReference type="InterPro" id="IPR038359">
    <property type="entry name" value="Connexin_N_sf"/>
</dbReference>
<dbReference type="GO" id="GO:0007267">
    <property type="term" value="P:cell-cell signaling"/>
    <property type="evidence" value="ECO:0007669"/>
    <property type="project" value="TreeGrafter"/>
</dbReference>
<protein>
    <recommendedName>
        <fullName evidence="10">Gap junction protein</fullName>
    </recommendedName>
</protein>